<evidence type="ECO:0000256" key="1">
    <source>
        <dbReference type="ARBA" id="ARBA00009707"/>
    </source>
</evidence>
<dbReference type="Pfam" id="PF00234">
    <property type="entry name" value="Tryp_alpha_amyl"/>
    <property type="match status" value="1"/>
</dbReference>
<dbReference type="InterPro" id="IPR033872">
    <property type="entry name" value="nsLTP2"/>
</dbReference>
<protein>
    <recommendedName>
        <fullName evidence="4">Bifunctional inhibitor/plant lipid transfer protein/seed storage helical domain-containing protein</fullName>
    </recommendedName>
</protein>
<proteinExistence type="inferred from homology"/>
<comment type="similarity">
    <text evidence="1">Belongs to the plant LTP family. B11E subfamily.</text>
</comment>
<evidence type="ECO:0000256" key="3">
    <source>
        <dbReference type="ARBA" id="ARBA00023121"/>
    </source>
</evidence>
<dbReference type="PANTHER" id="PTHR33214:SF34">
    <property type="entry name" value="NON-SPECIFIC LIPID-TRANSFER PROTEIN 2"/>
    <property type="match status" value="1"/>
</dbReference>
<feature type="domain" description="Bifunctional inhibitor/plant lipid transfer protein/seed storage helical" evidence="4">
    <location>
        <begin position="19"/>
        <end position="70"/>
    </location>
</feature>
<reference evidence="5" key="4">
    <citation type="submission" date="2019-03" db="UniProtKB">
        <authorList>
            <consortium name="EnsemblPlants"/>
        </authorList>
    </citation>
    <scope>IDENTIFICATION</scope>
</reference>
<dbReference type="Gene3D" id="1.10.110.10">
    <property type="entry name" value="Plant lipid-transfer and hydrophobic proteins"/>
    <property type="match status" value="1"/>
</dbReference>
<dbReference type="InterPro" id="IPR036312">
    <property type="entry name" value="Bifun_inhib/LTP/seed_sf"/>
</dbReference>
<dbReference type="Gramene" id="AET4Gv20877300.1">
    <property type="protein sequence ID" value="AET4Gv20877300.1"/>
    <property type="gene ID" value="AET4Gv20877300"/>
</dbReference>
<reference evidence="5" key="5">
    <citation type="journal article" date="2021" name="G3 (Bethesda)">
        <title>Aegilops tauschii genome assembly Aet v5.0 features greater sequence contiguity and improved annotation.</title>
        <authorList>
            <person name="Wang L."/>
            <person name="Zhu T."/>
            <person name="Rodriguez J.C."/>
            <person name="Deal K.R."/>
            <person name="Dubcovsky J."/>
            <person name="McGuire P.E."/>
            <person name="Lux T."/>
            <person name="Spannagl M."/>
            <person name="Mayer K.F.X."/>
            <person name="Baldrich P."/>
            <person name="Meyers B.C."/>
            <person name="Huo N."/>
            <person name="Gu Y.Q."/>
            <person name="Zhou H."/>
            <person name="Devos K.M."/>
            <person name="Bennetzen J.L."/>
            <person name="Unver T."/>
            <person name="Budak H."/>
            <person name="Gulick P.J."/>
            <person name="Galiba G."/>
            <person name="Kalapos B."/>
            <person name="Nelson D.R."/>
            <person name="Li P."/>
            <person name="You F.M."/>
            <person name="Luo M.C."/>
            <person name="Dvorak J."/>
        </authorList>
    </citation>
    <scope>NUCLEOTIDE SEQUENCE [LARGE SCALE GENOMIC DNA]</scope>
    <source>
        <strain evidence="5">cv. AL8/78</strain>
    </source>
</reference>
<evidence type="ECO:0000259" key="4">
    <source>
        <dbReference type="Pfam" id="PF00234"/>
    </source>
</evidence>
<dbReference type="AlphaFoldDB" id="A0A453JCW8"/>
<dbReference type="EnsemblPlants" id="AET4Gv20877300.1">
    <property type="protein sequence ID" value="AET4Gv20877300.1"/>
    <property type="gene ID" value="AET4Gv20877300"/>
</dbReference>
<dbReference type="GO" id="GO:0006869">
    <property type="term" value="P:lipid transport"/>
    <property type="evidence" value="ECO:0007669"/>
    <property type="project" value="InterPro"/>
</dbReference>
<keyword evidence="2" id="KW-0813">Transport</keyword>
<dbReference type="CDD" id="cd01959">
    <property type="entry name" value="nsLTP2"/>
    <property type="match status" value="1"/>
</dbReference>
<evidence type="ECO:0000313" key="5">
    <source>
        <dbReference type="EnsemblPlants" id="AET4Gv20877300.1"/>
    </source>
</evidence>
<accession>A0A453JCW8</accession>
<reference evidence="6" key="2">
    <citation type="journal article" date="2017" name="Nat. Plants">
        <title>The Aegilops tauschii genome reveals multiple impacts of transposons.</title>
        <authorList>
            <person name="Zhao G."/>
            <person name="Zou C."/>
            <person name="Li K."/>
            <person name="Wang K."/>
            <person name="Li T."/>
            <person name="Gao L."/>
            <person name="Zhang X."/>
            <person name="Wang H."/>
            <person name="Yang Z."/>
            <person name="Liu X."/>
            <person name="Jiang W."/>
            <person name="Mao L."/>
            <person name="Kong X."/>
            <person name="Jiao Y."/>
            <person name="Jia J."/>
        </authorList>
    </citation>
    <scope>NUCLEOTIDE SEQUENCE [LARGE SCALE GENOMIC DNA]</scope>
    <source>
        <strain evidence="6">cv. AL8/78</strain>
    </source>
</reference>
<name>A0A453JCW8_AEGTS</name>
<organism evidence="5 6">
    <name type="scientific">Aegilops tauschii subsp. strangulata</name>
    <name type="common">Goatgrass</name>
    <dbReference type="NCBI Taxonomy" id="200361"/>
    <lineage>
        <taxon>Eukaryota</taxon>
        <taxon>Viridiplantae</taxon>
        <taxon>Streptophyta</taxon>
        <taxon>Embryophyta</taxon>
        <taxon>Tracheophyta</taxon>
        <taxon>Spermatophyta</taxon>
        <taxon>Magnoliopsida</taxon>
        <taxon>Liliopsida</taxon>
        <taxon>Poales</taxon>
        <taxon>Poaceae</taxon>
        <taxon>BOP clade</taxon>
        <taxon>Pooideae</taxon>
        <taxon>Triticodae</taxon>
        <taxon>Triticeae</taxon>
        <taxon>Triticinae</taxon>
        <taxon>Aegilops</taxon>
    </lineage>
</organism>
<evidence type="ECO:0000256" key="2">
    <source>
        <dbReference type="ARBA" id="ARBA00022448"/>
    </source>
</evidence>
<dbReference type="SUPFAM" id="SSF47699">
    <property type="entry name" value="Bifunctional inhibitor/lipid-transfer protein/seed storage 2S albumin"/>
    <property type="match status" value="1"/>
</dbReference>
<reference evidence="5" key="3">
    <citation type="journal article" date="2017" name="Nature">
        <title>Genome sequence of the progenitor of the wheat D genome Aegilops tauschii.</title>
        <authorList>
            <person name="Luo M.C."/>
            <person name="Gu Y.Q."/>
            <person name="Puiu D."/>
            <person name="Wang H."/>
            <person name="Twardziok S.O."/>
            <person name="Deal K.R."/>
            <person name="Huo N."/>
            <person name="Zhu T."/>
            <person name="Wang L."/>
            <person name="Wang Y."/>
            <person name="McGuire P.E."/>
            <person name="Liu S."/>
            <person name="Long H."/>
            <person name="Ramasamy R.K."/>
            <person name="Rodriguez J.C."/>
            <person name="Van S.L."/>
            <person name="Yuan L."/>
            <person name="Wang Z."/>
            <person name="Xia Z."/>
            <person name="Xiao L."/>
            <person name="Anderson O.D."/>
            <person name="Ouyang S."/>
            <person name="Liang Y."/>
            <person name="Zimin A.V."/>
            <person name="Pertea G."/>
            <person name="Qi P."/>
            <person name="Bennetzen J.L."/>
            <person name="Dai X."/>
            <person name="Dawson M.W."/>
            <person name="Muller H.G."/>
            <person name="Kugler K."/>
            <person name="Rivarola-Duarte L."/>
            <person name="Spannagl M."/>
            <person name="Mayer K.F.X."/>
            <person name="Lu F.H."/>
            <person name="Bevan M.W."/>
            <person name="Leroy P."/>
            <person name="Li P."/>
            <person name="You F.M."/>
            <person name="Sun Q."/>
            <person name="Liu Z."/>
            <person name="Lyons E."/>
            <person name="Wicker T."/>
            <person name="Salzberg S.L."/>
            <person name="Devos K.M."/>
            <person name="Dvorak J."/>
        </authorList>
    </citation>
    <scope>NUCLEOTIDE SEQUENCE [LARGE SCALE GENOMIC DNA]</scope>
    <source>
        <strain evidence="5">cv. AL8/78</strain>
    </source>
</reference>
<keyword evidence="6" id="KW-1185">Reference proteome</keyword>
<dbReference type="STRING" id="200361.A0A453JCW8"/>
<dbReference type="GO" id="GO:0008289">
    <property type="term" value="F:lipid binding"/>
    <property type="evidence" value="ECO:0007669"/>
    <property type="project" value="UniProtKB-KW"/>
</dbReference>
<sequence>AAPGGALAACEVGQLTITTGAKPSGACCANLRAQQACFCQYAKDPSLGAYIRSPHARETLVSCGLAVPHC</sequence>
<dbReference type="PANTHER" id="PTHR33214">
    <property type="entry name" value="BIFUNCTIONAL INHIBITOR/LIPID-TRANSFER PROTEIN/SEED STORAGE 2S ALBUMIN SUPERFAMILY PROTEIN"/>
    <property type="match status" value="1"/>
</dbReference>
<reference evidence="6" key="1">
    <citation type="journal article" date="2014" name="Science">
        <title>Ancient hybridizations among the ancestral genomes of bread wheat.</title>
        <authorList>
            <consortium name="International Wheat Genome Sequencing Consortium,"/>
            <person name="Marcussen T."/>
            <person name="Sandve S.R."/>
            <person name="Heier L."/>
            <person name="Spannagl M."/>
            <person name="Pfeifer M."/>
            <person name="Jakobsen K.S."/>
            <person name="Wulff B.B."/>
            <person name="Steuernagel B."/>
            <person name="Mayer K.F."/>
            <person name="Olsen O.A."/>
        </authorList>
    </citation>
    <scope>NUCLEOTIDE SEQUENCE [LARGE SCALE GENOMIC DNA]</scope>
    <source>
        <strain evidence="6">cv. AL8/78</strain>
    </source>
</reference>
<keyword evidence="3" id="KW-0446">Lipid-binding</keyword>
<dbReference type="InterPro" id="IPR016140">
    <property type="entry name" value="Bifunc_inhib/LTP/seed_store"/>
</dbReference>
<dbReference type="Proteomes" id="UP000015105">
    <property type="component" value="Chromosome 4D"/>
</dbReference>
<evidence type="ECO:0000313" key="6">
    <source>
        <dbReference type="Proteomes" id="UP000015105"/>
    </source>
</evidence>